<feature type="transmembrane region" description="Helical" evidence="1">
    <location>
        <begin position="46"/>
        <end position="66"/>
    </location>
</feature>
<name>A0AAW2EB79_9HYME</name>
<organism evidence="2 3">
    <name type="scientific">Cardiocondyla obscurior</name>
    <dbReference type="NCBI Taxonomy" id="286306"/>
    <lineage>
        <taxon>Eukaryota</taxon>
        <taxon>Metazoa</taxon>
        <taxon>Ecdysozoa</taxon>
        <taxon>Arthropoda</taxon>
        <taxon>Hexapoda</taxon>
        <taxon>Insecta</taxon>
        <taxon>Pterygota</taxon>
        <taxon>Neoptera</taxon>
        <taxon>Endopterygota</taxon>
        <taxon>Hymenoptera</taxon>
        <taxon>Apocrita</taxon>
        <taxon>Aculeata</taxon>
        <taxon>Formicoidea</taxon>
        <taxon>Formicidae</taxon>
        <taxon>Myrmicinae</taxon>
        <taxon>Cardiocondyla</taxon>
    </lineage>
</organism>
<keyword evidence="1" id="KW-1133">Transmembrane helix</keyword>
<evidence type="ECO:0000313" key="2">
    <source>
        <dbReference type="EMBL" id="KAL0098922.1"/>
    </source>
</evidence>
<comment type="caution">
    <text evidence="2">The sequence shown here is derived from an EMBL/GenBank/DDBJ whole genome shotgun (WGS) entry which is preliminary data.</text>
</comment>
<protein>
    <submittedName>
        <fullName evidence="2">Uncharacterized protein</fullName>
    </submittedName>
</protein>
<evidence type="ECO:0000256" key="1">
    <source>
        <dbReference type="SAM" id="Phobius"/>
    </source>
</evidence>
<keyword evidence="3" id="KW-1185">Reference proteome</keyword>
<evidence type="ECO:0000313" key="3">
    <source>
        <dbReference type="Proteomes" id="UP001430953"/>
    </source>
</evidence>
<sequence length="81" mass="9355">MPSEVSELLIEGRQMNDSHDTIAVLVRRIEVGAPACTLWQDFQGNIFTKVFLLVNAVSALHAFHSFKYRAKTRRQQERPRQ</sequence>
<proteinExistence type="predicted"/>
<dbReference type="Proteomes" id="UP001430953">
    <property type="component" value="Unassembled WGS sequence"/>
</dbReference>
<reference evidence="2 3" key="1">
    <citation type="submission" date="2023-03" db="EMBL/GenBank/DDBJ databases">
        <title>High recombination rates correlate with genetic variation in Cardiocondyla obscurior ants.</title>
        <authorList>
            <person name="Errbii M."/>
        </authorList>
    </citation>
    <scope>NUCLEOTIDE SEQUENCE [LARGE SCALE GENOMIC DNA]</scope>
    <source>
        <strain evidence="2">Alpha-2009</strain>
        <tissue evidence="2">Whole body</tissue>
    </source>
</reference>
<dbReference type="AlphaFoldDB" id="A0AAW2EB79"/>
<accession>A0AAW2EB79</accession>
<keyword evidence="1" id="KW-0472">Membrane</keyword>
<gene>
    <name evidence="2" type="ORF">PUN28_020830</name>
</gene>
<dbReference type="EMBL" id="JADYXP020000031">
    <property type="protein sequence ID" value="KAL0098922.1"/>
    <property type="molecule type" value="Genomic_DNA"/>
</dbReference>
<keyword evidence="1" id="KW-0812">Transmembrane</keyword>